<gene>
    <name evidence="2" type="ORF">GNP35_12835</name>
</gene>
<dbReference type="CDD" id="cd07818">
    <property type="entry name" value="SRPBCC_1"/>
    <property type="match status" value="1"/>
</dbReference>
<evidence type="ECO:0000313" key="3">
    <source>
        <dbReference type="Proteomes" id="UP000439994"/>
    </source>
</evidence>
<dbReference type="InterPro" id="IPR019587">
    <property type="entry name" value="Polyketide_cyclase/dehydratase"/>
</dbReference>
<dbReference type="SUPFAM" id="SSF55136">
    <property type="entry name" value="Probable bacterial effector-binding domain"/>
    <property type="match status" value="1"/>
</dbReference>
<dbReference type="Pfam" id="PF06445">
    <property type="entry name" value="GyrI-like"/>
    <property type="match status" value="1"/>
</dbReference>
<dbReference type="EMBL" id="WOCD01000005">
    <property type="protein sequence ID" value="MUH73291.1"/>
    <property type="molecule type" value="Genomic_DNA"/>
</dbReference>
<dbReference type="InterPro" id="IPR010499">
    <property type="entry name" value="AraC_E-bd"/>
</dbReference>
<dbReference type="Proteomes" id="UP000439994">
    <property type="component" value="Unassembled WGS sequence"/>
</dbReference>
<dbReference type="OrthoDB" id="9807923at2"/>
<dbReference type="InterPro" id="IPR029442">
    <property type="entry name" value="GyrI-like"/>
</dbReference>
<organism evidence="2 3">
    <name type="scientific">Psychrosphaera haliotis</name>
    <dbReference type="NCBI Taxonomy" id="555083"/>
    <lineage>
        <taxon>Bacteria</taxon>
        <taxon>Pseudomonadati</taxon>
        <taxon>Pseudomonadota</taxon>
        <taxon>Gammaproteobacteria</taxon>
        <taxon>Alteromonadales</taxon>
        <taxon>Pseudoalteromonadaceae</taxon>
        <taxon>Psychrosphaera</taxon>
    </lineage>
</organism>
<evidence type="ECO:0000313" key="2">
    <source>
        <dbReference type="EMBL" id="MUH73291.1"/>
    </source>
</evidence>
<comment type="caution">
    <text evidence="2">The sequence shown here is derived from an EMBL/GenBank/DDBJ whole genome shotgun (WGS) entry which is preliminary data.</text>
</comment>
<evidence type="ECO:0000259" key="1">
    <source>
        <dbReference type="SMART" id="SM00871"/>
    </source>
</evidence>
<dbReference type="SMART" id="SM00871">
    <property type="entry name" value="AraC_E_bind"/>
    <property type="match status" value="1"/>
</dbReference>
<sequence length="328" mass="37303">MRSDNKIKSGVSMFSIGFSLTRSITVNRPVSEVMAIVGDFNQWNAWSPWIIQEPSCPVTVTGEPSKENHKQHWDGERIGSGQMILTEVIADKQLSYDLEFFKPWKSKSKTQFTFEAITTESGEEATKVNWLMQGSLPFFLFFMKKMMIAFISFDYDRGLNMLQEYIETGSVQSSVEIQGIKKQKGFHYVGFRHKCNIEDIKQVMGPCFQQLIDEKVPLPDMMVTISHKFDFVTGECELTGAFAYFNKPSFDVPTNMVFGEIPEHDGLQVDHTGSYNYLSNGWATAKGYQQYAKLKSLKGVADYEVYRNSPKSVAEEELLTSIILPVKS</sequence>
<reference evidence="2 3" key="1">
    <citation type="submission" date="2019-11" db="EMBL/GenBank/DDBJ databases">
        <title>P. haliotis isolates from Z. marina roots.</title>
        <authorList>
            <person name="Cohen M."/>
            <person name="Jospin G."/>
            <person name="Eisen J.A."/>
            <person name="Coil D.A."/>
        </authorList>
    </citation>
    <scope>NUCLEOTIDE SEQUENCE [LARGE SCALE GENOMIC DNA]</scope>
    <source>
        <strain evidence="2 3">UCD-MCMsp1aY</strain>
    </source>
</reference>
<proteinExistence type="predicted"/>
<feature type="domain" description="AraC effector-binding" evidence="1">
    <location>
        <begin position="176"/>
        <end position="327"/>
    </location>
</feature>
<keyword evidence="3" id="KW-1185">Reference proteome</keyword>
<dbReference type="Gene3D" id="3.20.80.10">
    <property type="entry name" value="Regulatory factor, effector binding domain"/>
    <property type="match status" value="1"/>
</dbReference>
<dbReference type="InterPro" id="IPR023393">
    <property type="entry name" value="START-like_dom_sf"/>
</dbReference>
<dbReference type="AlphaFoldDB" id="A0A6N8FGA0"/>
<protein>
    <recommendedName>
        <fullName evidence="1">AraC effector-binding domain-containing protein</fullName>
    </recommendedName>
</protein>
<dbReference type="Gene3D" id="3.30.530.20">
    <property type="match status" value="1"/>
</dbReference>
<name>A0A6N8FGA0_9GAMM</name>
<dbReference type="Pfam" id="PF10604">
    <property type="entry name" value="Polyketide_cyc2"/>
    <property type="match status" value="1"/>
</dbReference>
<dbReference type="InterPro" id="IPR011256">
    <property type="entry name" value="Reg_factor_effector_dom_sf"/>
</dbReference>
<accession>A0A6N8FGA0</accession>
<dbReference type="SUPFAM" id="SSF55961">
    <property type="entry name" value="Bet v1-like"/>
    <property type="match status" value="1"/>
</dbReference>